<feature type="domain" description="EGF-like" evidence="8">
    <location>
        <begin position="171"/>
        <end position="208"/>
    </location>
</feature>
<keyword evidence="4" id="KW-1015">Disulfide bond</keyword>
<protein>
    <recommendedName>
        <fullName evidence="8">EGF-like domain-containing protein</fullName>
    </recommendedName>
</protein>
<dbReference type="InterPro" id="IPR051586">
    <property type="entry name" value="PKC-binding_NELL"/>
</dbReference>
<evidence type="ECO:0000256" key="4">
    <source>
        <dbReference type="ARBA" id="ARBA00023157"/>
    </source>
</evidence>
<keyword evidence="1 6" id="KW-0245">EGF-like domain</keyword>
<dbReference type="SMART" id="SM00181">
    <property type="entry name" value="EGF"/>
    <property type="match status" value="4"/>
</dbReference>
<dbReference type="CDD" id="cd00054">
    <property type="entry name" value="EGF_CA"/>
    <property type="match status" value="2"/>
</dbReference>
<evidence type="ECO:0000259" key="8">
    <source>
        <dbReference type="PROSITE" id="PS50026"/>
    </source>
</evidence>
<name>A0A8X6NU42_NEPPI</name>
<evidence type="ECO:0000256" key="5">
    <source>
        <dbReference type="ARBA" id="ARBA00023180"/>
    </source>
</evidence>
<dbReference type="EMBL" id="BMAW01013113">
    <property type="protein sequence ID" value="GFT32032.1"/>
    <property type="molecule type" value="Genomic_DNA"/>
</dbReference>
<sequence>MNRKYSSYFCAGELCFIILINIYACCGTVKANLKSETLELSSSETQKDKTEGILHSKESIFHKDDCDCGEHGSCRYENKIRICECEEHYREFRGECRECFCGYQGSCDFGPEGVKKCRCDYGFSLYKGICAPCDCDPWGARGIGAICTFVNDQKKCTCPEGYRETRINCEDIDECLNTSACPLSMNCVNIPGDFQCECKTGYQMKRPYEDIKNIGCEDIDECSIAGTCMDPLTECINSPGSYDCVCKTGYYSTAGTRGESYIPMYNMCYSATDLWLAATIALGTIMFFGIVTTFCYILQGSKRDTGTLSDSDMAGLRGVRDILELIRLCS</sequence>
<dbReference type="GO" id="GO:0005615">
    <property type="term" value="C:extracellular space"/>
    <property type="evidence" value="ECO:0007669"/>
    <property type="project" value="TreeGrafter"/>
</dbReference>
<dbReference type="GO" id="GO:0005509">
    <property type="term" value="F:calcium ion binding"/>
    <property type="evidence" value="ECO:0007669"/>
    <property type="project" value="InterPro"/>
</dbReference>
<comment type="caution">
    <text evidence="9">The sequence shown here is derived from an EMBL/GenBank/DDBJ whole genome shotgun (WGS) entry which is preliminary data.</text>
</comment>
<dbReference type="OrthoDB" id="6429323at2759"/>
<dbReference type="Gene3D" id="2.10.25.10">
    <property type="entry name" value="Laminin"/>
    <property type="match status" value="2"/>
</dbReference>
<dbReference type="AlphaFoldDB" id="A0A8X6NU42"/>
<evidence type="ECO:0000313" key="10">
    <source>
        <dbReference type="Proteomes" id="UP000887013"/>
    </source>
</evidence>
<keyword evidence="5" id="KW-0325">Glycoprotein</keyword>
<gene>
    <name evidence="9" type="primary">AVEN_88418_1</name>
    <name evidence="9" type="ORF">NPIL_671661</name>
</gene>
<evidence type="ECO:0000256" key="2">
    <source>
        <dbReference type="ARBA" id="ARBA00022729"/>
    </source>
</evidence>
<reference evidence="9" key="1">
    <citation type="submission" date="2020-08" db="EMBL/GenBank/DDBJ databases">
        <title>Multicomponent nature underlies the extraordinary mechanical properties of spider dragline silk.</title>
        <authorList>
            <person name="Kono N."/>
            <person name="Nakamura H."/>
            <person name="Mori M."/>
            <person name="Yoshida Y."/>
            <person name="Ohtoshi R."/>
            <person name="Malay A.D."/>
            <person name="Moran D.A.P."/>
            <person name="Tomita M."/>
            <person name="Numata K."/>
            <person name="Arakawa K."/>
        </authorList>
    </citation>
    <scope>NUCLEOTIDE SEQUENCE</scope>
</reference>
<evidence type="ECO:0000256" key="3">
    <source>
        <dbReference type="ARBA" id="ARBA00022737"/>
    </source>
</evidence>
<keyword evidence="3" id="KW-0677">Repeat</keyword>
<proteinExistence type="predicted"/>
<evidence type="ECO:0000256" key="6">
    <source>
        <dbReference type="PROSITE-ProRule" id="PRU00076"/>
    </source>
</evidence>
<organism evidence="9 10">
    <name type="scientific">Nephila pilipes</name>
    <name type="common">Giant wood spider</name>
    <name type="synonym">Nephila maculata</name>
    <dbReference type="NCBI Taxonomy" id="299642"/>
    <lineage>
        <taxon>Eukaryota</taxon>
        <taxon>Metazoa</taxon>
        <taxon>Ecdysozoa</taxon>
        <taxon>Arthropoda</taxon>
        <taxon>Chelicerata</taxon>
        <taxon>Arachnida</taxon>
        <taxon>Araneae</taxon>
        <taxon>Araneomorphae</taxon>
        <taxon>Entelegynae</taxon>
        <taxon>Araneoidea</taxon>
        <taxon>Nephilidae</taxon>
        <taxon>Nephila</taxon>
    </lineage>
</organism>
<dbReference type="SUPFAM" id="SSF57196">
    <property type="entry name" value="EGF/Laminin"/>
    <property type="match status" value="2"/>
</dbReference>
<dbReference type="Pfam" id="PF07645">
    <property type="entry name" value="EGF_CA"/>
    <property type="match status" value="2"/>
</dbReference>
<accession>A0A8X6NU42</accession>
<dbReference type="PROSITE" id="PS00010">
    <property type="entry name" value="ASX_HYDROXYL"/>
    <property type="match status" value="2"/>
</dbReference>
<dbReference type="PANTHER" id="PTHR24042:SF5">
    <property type="entry name" value="EGF-LIKE CALCIUM-BINDING DOMAIN-CONTAINING PROTEIN"/>
    <property type="match status" value="1"/>
</dbReference>
<evidence type="ECO:0000256" key="1">
    <source>
        <dbReference type="ARBA" id="ARBA00022536"/>
    </source>
</evidence>
<dbReference type="GO" id="GO:0008201">
    <property type="term" value="F:heparin binding"/>
    <property type="evidence" value="ECO:0007669"/>
    <property type="project" value="TreeGrafter"/>
</dbReference>
<keyword evidence="10" id="KW-1185">Reference proteome</keyword>
<feature type="transmembrane region" description="Helical" evidence="7">
    <location>
        <begin position="7"/>
        <end position="24"/>
    </location>
</feature>
<dbReference type="InterPro" id="IPR000742">
    <property type="entry name" value="EGF"/>
</dbReference>
<dbReference type="FunFam" id="2.10.25.10:FF:000038">
    <property type="entry name" value="Fibrillin 2"/>
    <property type="match status" value="2"/>
</dbReference>
<keyword evidence="7" id="KW-0812">Transmembrane</keyword>
<comment type="caution">
    <text evidence="6">Lacks conserved residue(s) required for the propagation of feature annotation.</text>
</comment>
<dbReference type="InterPro" id="IPR001881">
    <property type="entry name" value="EGF-like_Ca-bd_dom"/>
</dbReference>
<keyword evidence="7" id="KW-0472">Membrane</keyword>
<keyword evidence="2" id="KW-0732">Signal</keyword>
<keyword evidence="7" id="KW-1133">Transmembrane helix</keyword>
<dbReference type="InterPro" id="IPR018097">
    <property type="entry name" value="EGF_Ca-bd_CS"/>
</dbReference>
<dbReference type="InterPro" id="IPR000152">
    <property type="entry name" value="EGF-type_Asp/Asn_hydroxyl_site"/>
</dbReference>
<evidence type="ECO:0000313" key="9">
    <source>
        <dbReference type="EMBL" id="GFT32032.1"/>
    </source>
</evidence>
<evidence type="ECO:0000256" key="7">
    <source>
        <dbReference type="SAM" id="Phobius"/>
    </source>
</evidence>
<feature type="transmembrane region" description="Helical" evidence="7">
    <location>
        <begin position="274"/>
        <end position="298"/>
    </location>
</feature>
<dbReference type="InterPro" id="IPR049883">
    <property type="entry name" value="NOTCH1_EGF-like"/>
</dbReference>
<dbReference type="PROSITE" id="PS50026">
    <property type="entry name" value="EGF_3"/>
    <property type="match status" value="1"/>
</dbReference>
<dbReference type="PANTHER" id="PTHR24042">
    <property type="entry name" value="NEL HOMOLOG"/>
    <property type="match status" value="1"/>
</dbReference>
<dbReference type="SMART" id="SM00179">
    <property type="entry name" value="EGF_CA"/>
    <property type="match status" value="2"/>
</dbReference>
<dbReference type="PROSITE" id="PS01187">
    <property type="entry name" value="EGF_CA"/>
    <property type="match status" value="2"/>
</dbReference>
<dbReference type="Proteomes" id="UP000887013">
    <property type="component" value="Unassembled WGS sequence"/>
</dbReference>